<name>A0A7S1J234_9EUGL</name>
<accession>A0A7S1J234</accession>
<protein>
    <submittedName>
        <fullName evidence="2">Uncharacterized protein</fullName>
    </submittedName>
</protein>
<sequence>MSFGPPPNTSKSQRETWLKQKLEREAKKSSNTERRTIEVLNGQRSSRSITDGRPNTSRQPSRGRQLSSHGPRKPASARQPSTGRQQASQVAQNGRSNWVKESSLPPQSTQVNGHKKVTYEAKYRDFQASEVNKRTISPTDEGADRYNYTTDEDYTDRLNAARWDYRPPPRFKDTTPRTPMAHSSQAYAAAKEEVTETARRSAQYAEQHRRYSNNASANSTDASYSLRSKPSSYRHAHGSQDPFMDYAEDFRSDDGYEDDETNKRCCAIDICTVQ</sequence>
<feature type="compositionally biased region" description="Basic and acidic residues" evidence="1">
    <location>
        <begin position="190"/>
        <end position="199"/>
    </location>
</feature>
<organism evidence="2">
    <name type="scientific">Eutreptiella gymnastica</name>
    <dbReference type="NCBI Taxonomy" id="73025"/>
    <lineage>
        <taxon>Eukaryota</taxon>
        <taxon>Discoba</taxon>
        <taxon>Euglenozoa</taxon>
        <taxon>Euglenida</taxon>
        <taxon>Spirocuta</taxon>
        <taxon>Euglenophyceae</taxon>
        <taxon>Eutreptiales</taxon>
        <taxon>Eutreptiaceae</taxon>
        <taxon>Eutreptiella</taxon>
    </lineage>
</organism>
<feature type="compositionally biased region" description="Polar residues" evidence="1">
    <location>
        <begin position="78"/>
        <end position="112"/>
    </location>
</feature>
<reference evidence="2" key="1">
    <citation type="submission" date="2021-01" db="EMBL/GenBank/DDBJ databases">
        <authorList>
            <person name="Corre E."/>
            <person name="Pelletier E."/>
            <person name="Niang G."/>
            <person name="Scheremetjew M."/>
            <person name="Finn R."/>
            <person name="Kale V."/>
            <person name="Holt S."/>
            <person name="Cochrane G."/>
            <person name="Meng A."/>
            <person name="Brown T."/>
            <person name="Cohen L."/>
        </authorList>
    </citation>
    <scope>NUCLEOTIDE SEQUENCE</scope>
    <source>
        <strain evidence="2">NIES-381</strain>
    </source>
</reference>
<evidence type="ECO:0000313" key="2">
    <source>
        <dbReference type="EMBL" id="CAD9030040.1"/>
    </source>
</evidence>
<feature type="compositionally biased region" description="Basic and acidic residues" evidence="1">
    <location>
        <begin position="12"/>
        <end position="37"/>
    </location>
</feature>
<dbReference type="EMBL" id="HBGA01110552">
    <property type="protein sequence ID" value="CAD9030040.1"/>
    <property type="molecule type" value="Transcribed_RNA"/>
</dbReference>
<proteinExistence type="predicted"/>
<evidence type="ECO:0000256" key="1">
    <source>
        <dbReference type="SAM" id="MobiDB-lite"/>
    </source>
</evidence>
<feature type="compositionally biased region" description="Low complexity" evidence="1">
    <location>
        <begin position="212"/>
        <end position="225"/>
    </location>
</feature>
<feature type="compositionally biased region" description="Polar residues" evidence="1">
    <location>
        <begin position="42"/>
        <end position="68"/>
    </location>
</feature>
<dbReference type="AlphaFoldDB" id="A0A7S1J234"/>
<feature type="compositionally biased region" description="Basic and acidic residues" evidence="1">
    <location>
        <begin position="163"/>
        <end position="175"/>
    </location>
</feature>
<feature type="region of interest" description="Disordered" evidence="1">
    <location>
        <begin position="130"/>
        <end position="260"/>
    </location>
</feature>
<gene>
    <name evidence="2" type="ORF">EGYM00392_LOCUS41178</name>
</gene>
<feature type="region of interest" description="Disordered" evidence="1">
    <location>
        <begin position="1"/>
        <end position="116"/>
    </location>
</feature>